<feature type="compositionally biased region" description="Gly residues" evidence="1">
    <location>
        <begin position="232"/>
        <end position="243"/>
    </location>
</feature>
<feature type="compositionally biased region" description="Basic residues" evidence="1">
    <location>
        <begin position="206"/>
        <end position="215"/>
    </location>
</feature>
<evidence type="ECO:0000313" key="3">
    <source>
        <dbReference type="Proteomes" id="UP001215956"/>
    </source>
</evidence>
<protein>
    <submittedName>
        <fullName evidence="2">Uncharacterized protein</fullName>
    </submittedName>
</protein>
<name>A0ABT5XGF8_9EURY</name>
<dbReference type="Proteomes" id="UP001215956">
    <property type="component" value="Unassembled WGS sequence"/>
</dbReference>
<sequence>MSSIHLVCRPRENPDGTLKEEVGDWRDVLAELPRRIHGWMPRLAEEGVVGADAIFSCIGPALEVFSRYSRVEKASGEAVALREYLVEVWAAVSREALNMIFEGADSTGFEEDARLTAMWLWTLSTGANGNGNGNGNGGENGGGKAVRGEYSLEYDAARKIAQGIGAHMETLPDLVEIKGSSARLLSVAERSGRLFGKGQGGSQKERPRRGGKKRQSQASFDEGEMVVPVGEDGPGAGSGGSGGTAVQPVLAETVLDKVHQAMLLFAEGSSERLRSFLVDEVGGDQRFWHLAQALVALYPASTEERRWVEGVLARKKGLGL</sequence>
<organism evidence="2 3">
    <name type="scientific">Candidatus Methanocrinis alkalitolerans</name>
    <dbReference type="NCBI Taxonomy" id="3033395"/>
    <lineage>
        <taxon>Archaea</taxon>
        <taxon>Methanobacteriati</taxon>
        <taxon>Methanobacteriota</taxon>
        <taxon>Stenosarchaea group</taxon>
        <taxon>Methanomicrobia</taxon>
        <taxon>Methanotrichales</taxon>
        <taxon>Methanotrichaceae</taxon>
        <taxon>Methanocrinis</taxon>
    </lineage>
</organism>
<comment type="caution">
    <text evidence="2">The sequence shown here is derived from an EMBL/GenBank/DDBJ whole genome shotgun (WGS) entry which is preliminary data.</text>
</comment>
<reference evidence="2 3" key="1">
    <citation type="submission" date="2023-03" db="EMBL/GenBank/DDBJ databases">
        <title>Whole genome sequencing of Methanotrichaceae archaeon M04Ac.</title>
        <authorList>
            <person name="Khomyakova M.A."/>
            <person name="Merkel A.Y."/>
            <person name="Slobodkin A.I."/>
        </authorList>
    </citation>
    <scope>NUCLEOTIDE SEQUENCE [LARGE SCALE GENOMIC DNA]</scope>
    <source>
        <strain evidence="2 3">M04Ac</strain>
    </source>
</reference>
<gene>
    <name evidence="2" type="ORF">P0O24_09395</name>
</gene>
<accession>A0ABT5XGF8</accession>
<evidence type="ECO:0000313" key="2">
    <source>
        <dbReference type="EMBL" id="MDF0593798.1"/>
    </source>
</evidence>
<evidence type="ECO:0000256" key="1">
    <source>
        <dbReference type="SAM" id="MobiDB-lite"/>
    </source>
</evidence>
<keyword evidence="3" id="KW-1185">Reference proteome</keyword>
<proteinExistence type="predicted"/>
<dbReference type="EMBL" id="JARFPL010000030">
    <property type="protein sequence ID" value="MDF0593798.1"/>
    <property type="molecule type" value="Genomic_DNA"/>
</dbReference>
<feature type="region of interest" description="Disordered" evidence="1">
    <location>
        <begin position="194"/>
        <end position="244"/>
    </location>
</feature>